<dbReference type="RefSeq" id="WP_073537486.1">
    <property type="nucleotide sequence ID" value="NZ_CP018335.1"/>
</dbReference>
<evidence type="ECO:0000313" key="3">
    <source>
        <dbReference type="Proteomes" id="UP000184604"/>
    </source>
</evidence>
<evidence type="ECO:0000313" key="2">
    <source>
        <dbReference type="EMBL" id="APM37802.1"/>
    </source>
</evidence>
<gene>
    <name evidence="2" type="ORF">BS101_03105</name>
</gene>
<dbReference type="Proteomes" id="UP000184604">
    <property type="component" value="Chromosome"/>
</dbReference>
<evidence type="ECO:0000256" key="1">
    <source>
        <dbReference type="SAM" id="Coils"/>
    </source>
</evidence>
<organism evidence="2 3">
    <name type="scientific">Clostridium kluyveri</name>
    <dbReference type="NCBI Taxonomy" id="1534"/>
    <lineage>
        <taxon>Bacteria</taxon>
        <taxon>Bacillati</taxon>
        <taxon>Bacillota</taxon>
        <taxon>Clostridia</taxon>
        <taxon>Eubacteriales</taxon>
        <taxon>Clostridiaceae</taxon>
        <taxon>Clostridium</taxon>
    </lineage>
</organism>
<proteinExistence type="predicted"/>
<dbReference type="EMBL" id="CP018335">
    <property type="protein sequence ID" value="APM37802.1"/>
    <property type="molecule type" value="Genomic_DNA"/>
</dbReference>
<sequence>MKLSGFMQDRQLEFFVNDRGVEESRIVEPVLQEKIKFHPISKKLLEEFKSIKINEEDNYEEVTYKLIDILTDVDKDISFEDFQEILAYPPNDQFITFVDEINKSFINLVKRFNKFKENIDNTNKELTESISKLPEELKEKIEEGKLSNEERLTKLEEQYIAEENGDKKRDLLKQMAKLQLLIENKNNN</sequence>
<dbReference type="OrthoDB" id="9974386at2"/>
<protein>
    <submittedName>
        <fullName evidence="2">Uncharacterized protein</fullName>
    </submittedName>
</protein>
<reference evidence="2 3" key="1">
    <citation type="submission" date="2016-12" db="EMBL/GenBank/DDBJ databases">
        <title>Complete genome sequence of Clostridium kluyveri JZZ isolated from the pit mud of a Chinese flavor liquor-making factory.</title>
        <authorList>
            <person name="Wang Y."/>
        </authorList>
    </citation>
    <scope>NUCLEOTIDE SEQUENCE [LARGE SCALE GENOMIC DNA]</scope>
    <source>
        <strain evidence="2 3">JZZ</strain>
    </source>
</reference>
<dbReference type="AlphaFoldDB" id="A0A1L5F4D4"/>
<feature type="coiled-coil region" evidence="1">
    <location>
        <begin position="138"/>
        <end position="188"/>
    </location>
</feature>
<keyword evidence="1" id="KW-0175">Coiled coil</keyword>
<accession>A0A1L5F4D4</accession>
<name>A0A1L5F4D4_CLOKL</name>